<keyword evidence="3" id="KW-0548">Nucleotidyltransferase</keyword>
<sequence length="172" mass="19782">MAKKRYCGYAFDSANDQPRFDAKGIETIRRDGCPLTGKIMERCIRILFDSNGNVESLKPYLQHQFDRILSGRIGQLTDFIFARQFAGFNNYRNGDVIPACIIARKRIQMDPRDEPKSKERVGFVVIDDENDGNEKRRVADLVRQPFDLLADDTLRLNGDYYIKSAIIAPMVR</sequence>
<evidence type="ECO:0000256" key="1">
    <source>
        <dbReference type="ARBA" id="ARBA00012417"/>
    </source>
</evidence>
<evidence type="ECO:0000259" key="5">
    <source>
        <dbReference type="Pfam" id="PF00136"/>
    </source>
</evidence>
<dbReference type="InterPro" id="IPR006134">
    <property type="entry name" value="DNA-dir_DNA_pol_B_multi_dom"/>
</dbReference>
<dbReference type="GO" id="GO:0000166">
    <property type="term" value="F:nucleotide binding"/>
    <property type="evidence" value="ECO:0007669"/>
    <property type="project" value="InterPro"/>
</dbReference>
<dbReference type="PANTHER" id="PTHR45812">
    <property type="entry name" value="DNA POLYMERASE ZETA CATALYTIC SUBUNIT"/>
    <property type="match status" value="1"/>
</dbReference>
<feature type="non-terminal residue" evidence="6">
    <location>
        <position position="172"/>
    </location>
</feature>
<keyword evidence="7" id="KW-1185">Reference proteome</keyword>
<dbReference type="InterPro" id="IPR030559">
    <property type="entry name" value="PolZ_Rev3"/>
</dbReference>
<feature type="domain" description="DNA-directed DNA polymerase family B multifunctional" evidence="5">
    <location>
        <begin position="2"/>
        <end position="172"/>
    </location>
</feature>
<protein>
    <recommendedName>
        <fullName evidence="1">DNA-directed DNA polymerase</fullName>
        <ecNumber evidence="1">2.7.7.7</ecNumber>
    </recommendedName>
</protein>
<dbReference type="Proteomes" id="UP000194236">
    <property type="component" value="Unassembled WGS sequence"/>
</dbReference>
<dbReference type="EMBL" id="MUJZ01062716">
    <property type="protein sequence ID" value="OTF71065.1"/>
    <property type="molecule type" value="Genomic_DNA"/>
</dbReference>
<accession>A0A1Y3AV59</accession>
<dbReference type="GO" id="GO:0003677">
    <property type="term" value="F:DNA binding"/>
    <property type="evidence" value="ECO:0007669"/>
    <property type="project" value="InterPro"/>
</dbReference>
<keyword evidence="2" id="KW-0808">Transferase</keyword>
<dbReference type="EC" id="2.7.7.7" evidence="1"/>
<reference evidence="6 7" key="1">
    <citation type="submission" date="2017-03" db="EMBL/GenBank/DDBJ databases">
        <title>Genome Survey of Euroglyphus maynei.</title>
        <authorList>
            <person name="Arlian L.G."/>
            <person name="Morgan M.S."/>
            <person name="Rider S.D."/>
        </authorList>
    </citation>
    <scope>NUCLEOTIDE SEQUENCE [LARGE SCALE GENOMIC DNA]</scope>
    <source>
        <strain evidence="6">Arlian Lab</strain>
        <tissue evidence="6">Whole body</tissue>
    </source>
</reference>
<comment type="caution">
    <text evidence="6">The sequence shown here is derived from an EMBL/GenBank/DDBJ whole genome shotgun (WGS) entry which is preliminary data.</text>
</comment>
<evidence type="ECO:0000313" key="7">
    <source>
        <dbReference type="Proteomes" id="UP000194236"/>
    </source>
</evidence>
<dbReference type="Pfam" id="PF00136">
    <property type="entry name" value="DNA_pol_B"/>
    <property type="match status" value="1"/>
</dbReference>
<organism evidence="6 7">
    <name type="scientific">Euroglyphus maynei</name>
    <name type="common">Mayne's house dust mite</name>
    <dbReference type="NCBI Taxonomy" id="6958"/>
    <lineage>
        <taxon>Eukaryota</taxon>
        <taxon>Metazoa</taxon>
        <taxon>Ecdysozoa</taxon>
        <taxon>Arthropoda</taxon>
        <taxon>Chelicerata</taxon>
        <taxon>Arachnida</taxon>
        <taxon>Acari</taxon>
        <taxon>Acariformes</taxon>
        <taxon>Sarcoptiformes</taxon>
        <taxon>Astigmata</taxon>
        <taxon>Psoroptidia</taxon>
        <taxon>Analgoidea</taxon>
        <taxon>Pyroglyphidae</taxon>
        <taxon>Pyroglyphinae</taxon>
        <taxon>Euroglyphus</taxon>
    </lineage>
</organism>
<dbReference type="AlphaFoldDB" id="A0A1Y3AV59"/>
<dbReference type="GO" id="GO:0016035">
    <property type="term" value="C:zeta DNA polymerase complex"/>
    <property type="evidence" value="ECO:0007669"/>
    <property type="project" value="InterPro"/>
</dbReference>
<evidence type="ECO:0000256" key="4">
    <source>
        <dbReference type="ARBA" id="ARBA00022932"/>
    </source>
</evidence>
<dbReference type="OrthoDB" id="2414538at2759"/>
<dbReference type="GO" id="GO:0000724">
    <property type="term" value="P:double-strand break repair via homologous recombination"/>
    <property type="evidence" value="ECO:0007669"/>
    <property type="project" value="TreeGrafter"/>
</dbReference>
<evidence type="ECO:0000256" key="2">
    <source>
        <dbReference type="ARBA" id="ARBA00022679"/>
    </source>
</evidence>
<dbReference type="SUPFAM" id="SSF56672">
    <property type="entry name" value="DNA/RNA polymerases"/>
    <property type="match status" value="1"/>
</dbReference>
<dbReference type="GO" id="GO:0005634">
    <property type="term" value="C:nucleus"/>
    <property type="evidence" value="ECO:0007669"/>
    <property type="project" value="TreeGrafter"/>
</dbReference>
<evidence type="ECO:0000256" key="3">
    <source>
        <dbReference type="ARBA" id="ARBA00022695"/>
    </source>
</evidence>
<evidence type="ECO:0000313" key="6">
    <source>
        <dbReference type="EMBL" id="OTF71065.1"/>
    </source>
</evidence>
<dbReference type="Gene3D" id="1.10.132.60">
    <property type="entry name" value="DNA polymerase family B, C-terminal domain"/>
    <property type="match status" value="1"/>
</dbReference>
<keyword evidence="4" id="KW-0239">DNA-directed DNA polymerase</keyword>
<dbReference type="PANTHER" id="PTHR45812:SF1">
    <property type="entry name" value="DNA POLYMERASE ZETA CATALYTIC SUBUNIT"/>
    <property type="match status" value="1"/>
</dbReference>
<proteinExistence type="predicted"/>
<dbReference type="InterPro" id="IPR042087">
    <property type="entry name" value="DNA_pol_B_thumb"/>
</dbReference>
<dbReference type="InterPro" id="IPR043502">
    <property type="entry name" value="DNA/RNA_pol_sf"/>
</dbReference>
<dbReference type="GO" id="GO:0003887">
    <property type="term" value="F:DNA-directed DNA polymerase activity"/>
    <property type="evidence" value="ECO:0007669"/>
    <property type="project" value="UniProtKB-KW"/>
</dbReference>
<gene>
    <name evidence="6" type="ORF">BLA29_006612</name>
</gene>
<dbReference type="GO" id="GO:0042276">
    <property type="term" value="P:error-prone translesion synthesis"/>
    <property type="evidence" value="ECO:0007669"/>
    <property type="project" value="TreeGrafter"/>
</dbReference>
<name>A0A1Y3AV59_EURMA</name>